<dbReference type="Proteomes" id="UP001153076">
    <property type="component" value="Unassembled WGS sequence"/>
</dbReference>
<dbReference type="Pfam" id="PF00560">
    <property type="entry name" value="LRR_1"/>
    <property type="match status" value="2"/>
</dbReference>
<evidence type="ECO:0000313" key="10">
    <source>
        <dbReference type="EMBL" id="KAJ8425513.1"/>
    </source>
</evidence>
<evidence type="ECO:0000313" key="11">
    <source>
        <dbReference type="Proteomes" id="UP001153076"/>
    </source>
</evidence>
<keyword evidence="2" id="KW-0433">Leucine-rich repeat</keyword>
<sequence>MAPLGAVHPDSHLYKHPFRLEQISTIVLLQLRSSLDVNLSKLRKLSTWNQTSDCCEWRVFNAMIPWGNNSENSSFSSTKVENPTLRMLIQNLSNIRELRQDGVIITTNGSELWMVLVFLVPRLQVLSLSNRNLSSNIDSSLEKLQALSEIILAENNFAIAVLDFLANFSSLTVLKLSSYKLTGTVPQEILQAPTLRTQDMSYNSLRRASPFRLLQQQLFWSIPSFSEAKNLTYLDLSKNMLNGTGSLSNLMTLDLSNNFLNGSIPLHLLTLLSLQKLKLNQNEFSGKLEAASLGPYLVLGTLDLSNNNLEGPLSALNLAACELYFLPDFLRNQSRLEVLDLSGNHIQGTLPKWIWTIGNRGLSYLNPSCNNFVDLERLVPDTVALSVLDSHLNNFQGEVPSLSSKTRTYLHYSSNAFISIQSDIGSSLSYALYFSLSRNNISGVIPMPLCNATILQVT</sequence>
<comment type="subcellular location">
    <subcellularLocation>
        <location evidence="1">Membrane</location>
        <topology evidence="1">Single-pass type I membrane protein</topology>
    </subcellularLocation>
</comment>
<name>A0A9Q1GVV0_9CARY</name>
<dbReference type="PROSITE" id="PS51450">
    <property type="entry name" value="LRR"/>
    <property type="match status" value="1"/>
</dbReference>
<organism evidence="10 11">
    <name type="scientific">Carnegiea gigantea</name>
    <dbReference type="NCBI Taxonomy" id="171969"/>
    <lineage>
        <taxon>Eukaryota</taxon>
        <taxon>Viridiplantae</taxon>
        <taxon>Streptophyta</taxon>
        <taxon>Embryophyta</taxon>
        <taxon>Tracheophyta</taxon>
        <taxon>Spermatophyta</taxon>
        <taxon>Magnoliopsida</taxon>
        <taxon>eudicotyledons</taxon>
        <taxon>Gunneridae</taxon>
        <taxon>Pentapetalae</taxon>
        <taxon>Caryophyllales</taxon>
        <taxon>Cactineae</taxon>
        <taxon>Cactaceae</taxon>
        <taxon>Cactoideae</taxon>
        <taxon>Echinocereeae</taxon>
        <taxon>Carnegiea</taxon>
    </lineage>
</organism>
<evidence type="ECO:0000256" key="7">
    <source>
        <dbReference type="ARBA" id="ARBA00023136"/>
    </source>
</evidence>
<dbReference type="PANTHER" id="PTHR48061:SF2">
    <property type="entry name" value="RECEPTOR LIKE PROTEIN 30-LIKE"/>
    <property type="match status" value="1"/>
</dbReference>
<reference evidence="10" key="1">
    <citation type="submission" date="2022-04" db="EMBL/GenBank/DDBJ databases">
        <title>Carnegiea gigantea Genome sequencing and assembly v2.</title>
        <authorList>
            <person name="Copetti D."/>
            <person name="Sanderson M.J."/>
            <person name="Burquez A."/>
            <person name="Wojciechowski M.F."/>
        </authorList>
    </citation>
    <scope>NUCLEOTIDE SEQUENCE</scope>
    <source>
        <strain evidence="10">SGP5-SGP5p</strain>
        <tissue evidence="10">Aerial part</tissue>
    </source>
</reference>
<dbReference type="InterPro" id="IPR032675">
    <property type="entry name" value="LRR_dom_sf"/>
</dbReference>
<evidence type="ECO:0000259" key="9">
    <source>
        <dbReference type="Pfam" id="PF08263"/>
    </source>
</evidence>
<dbReference type="PRINTS" id="PR00019">
    <property type="entry name" value="LEURICHRPT"/>
</dbReference>
<comment type="caution">
    <text evidence="10">The sequence shown here is derived from an EMBL/GenBank/DDBJ whole genome shotgun (WGS) entry which is preliminary data.</text>
</comment>
<accession>A0A9Q1GVV0</accession>
<evidence type="ECO:0000256" key="4">
    <source>
        <dbReference type="ARBA" id="ARBA00022729"/>
    </source>
</evidence>
<dbReference type="PANTHER" id="PTHR48061">
    <property type="entry name" value="LEUCINE-RICH REPEAT RECEPTOR PROTEIN KINASE EMS1-LIKE-RELATED"/>
    <property type="match status" value="1"/>
</dbReference>
<evidence type="ECO:0000256" key="6">
    <source>
        <dbReference type="ARBA" id="ARBA00022989"/>
    </source>
</evidence>
<keyword evidence="6" id="KW-1133">Transmembrane helix</keyword>
<dbReference type="InterPro" id="IPR001611">
    <property type="entry name" value="Leu-rich_rpt"/>
</dbReference>
<evidence type="ECO:0000256" key="1">
    <source>
        <dbReference type="ARBA" id="ARBA00004479"/>
    </source>
</evidence>
<proteinExistence type="predicted"/>
<dbReference type="Pfam" id="PF08263">
    <property type="entry name" value="LRRNT_2"/>
    <property type="match status" value="1"/>
</dbReference>
<keyword evidence="4" id="KW-0732">Signal</keyword>
<keyword evidence="11" id="KW-1185">Reference proteome</keyword>
<evidence type="ECO:0000256" key="2">
    <source>
        <dbReference type="ARBA" id="ARBA00022614"/>
    </source>
</evidence>
<dbReference type="Gene3D" id="3.80.10.10">
    <property type="entry name" value="Ribonuclease Inhibitor"/>
    <property type="match status" value="3"/>
</dbReference>
<evidence type="ECO:0000256" key="8">
    <source>
        <dbReference type="ARBA" id="ARBA00023180"/>
    </source>
</evidence>
<gene>
    <name evidence="10" type="ORF">Cgig2_024224</name>
</gene>
<keyword evidence="3" id="KW-0812">Transmembrane</keyword>
<dbReference type="EMBL" id="JAKOGI010001459">
    <property type="protein sequence ID" value="KAJ8425513.1"/>
    <property type="molecule type" value="Genomic_DNA"/>
</dbReference>
<keyword evidence="8" id="KW-0325">Glycoprotein</keyword>
<keyword evidence="5" id="KW-0677">Repeat</keyword>
<evidence type="ECO:0000256" key="3">
    <source>
        <dbReference type="ARBA" id="ARBA00022692"/>
    </source>
</evidence>
<feature type="domain" description="Leucine-rich repeat-containing N-terminal plant-type" evidence="9">
    <location>
        <begin position="27"/>
        <end position="58"/>
    </location>
</feature>
<dbReference type="InterPro" id="IPR046956">
    <property type="entry name" value="RLP23-like"/>
</dbReference>
<dbReference type="GO" id="GO:0016020">
    <property type="term" value="C:membrane"/>
    <property type="evidence" value="ECO:0007669"/>
    <property type="project" value="UniProtKB-SubCell"/>
</dbReference>
<protein>
    <recommendedName>
        <fullName evidence="9">Leucine-rich repeat-containing N-terminal plant-type domain-containing protein</fullName>
    </recommendedName>
</protein>
<keyword evidence="7" id="KW-0472">Membrane</keyword>
<dbReference type="AlphaFoldDB" id="A0A9Q1GVV0"/>
<evidence type="ECO:0000256" key="5">
    <source>
        <dbReference type="ARBA" id="ARBA00022737"/>
    </source>
</evidence>
<dbReference type="InterPro" id="IPR013210">
    <property type="entry name" value="LRR_N_plant-typ"/>
</dbReference>
<dbReference type="OrthoDB" id="1394818at2759"/>
<dbReference type="SUPFAM" id="SSF52047">
    <property type="entry name" value="RNI-like"/>
    <property type="match status" value="1"/>
</dbReference>